<evidence type="ECO:0000256" key="4">
    <source>
        <dbReference type="ARBA" id="ARBA00023002"/>
    </source>
</evidence>
<dbReference type="Gene3D" id="3.30.9.10">
    <property type="entry name" value="D-Amino Acid Oxidase, subunit A, domain 2"/>
    <property type="match status" value="1"/>
</dbReference>
<reference evidence="6 7" key="1">
    <citation type="submission" date="2019-06" db="EMBL/GenBank/DDBJ databases">
        <title>Whole genome shotgun sequence of Microbacterium testaceum NBRC 12675.</title>
        <authorList>
            <person name="Hosoyama A."/>
            <person name="Uohara A."/>
            <person name="Ohji S."/>
            <person name="Ichikawa N."/>
        </authorList>
    </citation>
    <scope>NUCLEOTIDE SEQUENCE [LARGE SCALE GENOMIC DNA]</scope>
    <source>
        <strain evidence="6 7">NBRC 12675</strain>
    </source>
</reference>
<dbReference type="NCBIfam" id="TIGR03364">
    <property type="entry name" value="HpnW_proposed"/>
    <property type="match status" value="1"/>
</dbReference>
<dbReference type="Pfam" id="PF01266">
    <property type="entry name" value="DAO"/>
    <property type="match status" value="1"/>
</dbReference>
<comment type="caution">
    <text evidence="6">The sequence shown here is derived from an EMBL/GenBank/DDBJ whole genome shotgun (WGS) entry which is preliminary data.</text>
</comment>
<comment type="similarity">
    <text evidence="2">Belongs to the DadA oxidoreductase family.</text>
</comment>
<evidence type="ECO:0000313" key="6">
    <source>
        <dbReference type="EMBL" id="GEB45232.1"/>
    </source>
</evidence>
<dbReference type="PANTHER" id="PTHR13847">
    <property type="entry name" value="SARCOSINE DEHYDROGENASE-RELATED"/>
    <property type="match status" value="1"/>
</dbReference>
<dbReference type="OrthoDB" id="9799943at2"/>
<dbReference type="RefSeq" id="WP_141376217.1">
    <property type="nucleotide sequence ID" value="NZ_BJML01000002.1"/>
</dbReference>
<dbReference type="GeneID" id="57143873"/>
<accession>A0A4Y3QJE7</accession>
<proteinExistence type="inferred from homology"/>
<evidence type="ECO:0000256" key="2">
    <source>
        <dbReference type="ARBA" id="ARBA00009410"/>
    </source>
</evidence>
<dbReference type="Proteomes" id="UP000319525">
    <property type="component" value="Unassembled WGS sequence"/>
</dbReference>
<evidence type="ECO:0000313" key="7">
    <source>
        <dbReference type="Proteomes" id="UP000319525"/>
    </source>
</evidence>
<protein>
    <submittedName>
        <fullName evidence="6">Oxidoreductase</fullName>
    </submittedName>
</protein>
<dbReference type="EMBL" id="BJML01000002">
    <property type="protein sequence ID" value="GEB45232.1"/>
    <property type="molecule type" value="Genomic_DNA"/>
</dbReference>
<dbReference type="SUPFAM" id="SSF51905">
    <property type="entry name" value="FAD/NAD(P)-binding domain"/>
    <property type="match status" value="1"/>
</dbReference>
<dbReference type="AlphaFoldDB" id="A0A4Y3QJE7"/>
<evidence type="ECO:0000256" key="3">
    <source>
        <dbReference type="ARBA" id="ARBA00022630"/>
    </source>
</evidence>
<keyword evidence="3" id="KW-0285">Flavoprotein</keyword>
<evidence type="ECO:0000259" key="5">
    <source>
        <dbReference type="Pfam" id="PF01266"/>
    </source>
</evidence>
<keyword evidence="4" id="KW-0560">Oxidoreductase</keyword>
<dbReference type="Gene3D" id="3.50.50.60">
    <property type="entry name" value="FAD/NAD(P)-binding domain"/>
    <property type="match status" value="1"/>
</dbReference>
<dbReference type="GO" id="GO:0016491">
    <property type="term" value="F:oxidoreductase activity"/>
    <property type="evidence" value="ECO:0007669"/>
    <property type="project" value="UniProtKB-KW"/>
</dbReference>
<evidence type="ECO:0000256" key="1">
    <source>
        <dbReference type="ARBA" id="ARBA00001974"/>
    </source>
</evidence>
<comment type="cofactor">
    <cofactor evidence="1">
        <name>FAD</name>
        <dbReference type="ChEBI" id="CHEBI:57692"/>
    </cofactor>
</comment>
<dbReference type="InterPro" id="IPR017741">
    <property type="entry name" value="FAD-dependent_OxRdtase_HpnW"/>
</dbReference>
<gene>
    <name evidence="6" type="ORF">MTE01_11770</name>
</gene>
<name>A0A4Y3QJE7_MICTE</name>
<dbReference type="PANTHER" id="PTHR13847:SF286">
    <property type="entry name" value="D-AMINO ACID DEHYDROGENASE"/>
    <property type="match status" value="1"/>
</dbReference>
<dbReference type="InterPro" id="IPR036188">
    <property type="entry name" value="FAD/NAD-bd_sf"/>
</dbReference>
<feature type="domain" description="FAD dependent oxidoreductase" evidence="5">
    <location>
        <begin position="13"/>
        <end position="371"/>
    </location>
</feature>
<organism evidence="6 7">
    <name type="scientific">Microbacterium testaceum</name>
    <name type="common">Aureobacterium testaceum</name>
    <name type="synonym">Brevibacterium testaceum</name>
    <dbReference type="NCBI Taxonomy" id="2033"/>
    <lineage>
        <taxon>Bacteria</taxon>
        <taxon>Bacillati</taxon>
        <taxon>Actinomycetota</taxon>
        <taxon>Actinomycetes</taxon>
        <taxon>Micrococcales</taxon>
        <taxon>Microbacteriaceae</taxon>
        <taxon>Microbacterium</taxon>
    </lineage>
</organism>
<dbReference type="GO" id="GO:0005737">
    <property type="term" value="C:cytoplasm"/>
    <property type="evidence" value="ECO:0007669"/>
    <property type="project" value="TreeGrafter"/>
</dbReference>
<dbReference type="InterPro" id="IPR006076">
    <property type="entry name" value="FAD-dep_OxRdtase"/>
</dbReference>
<sequence>MHSHSSPAPLRADVVVVGAGIVGLAHAWHAVRAGLSVVVVDRDDRAVGASVRNFGHICTTAQSGRAREYAVVARETWLRAGAEAGLAVSAHGTVVAARSVAEMAVLDEFASGRDRDEVCVLGADETADRLGWAVPGLVGGALMPRDLRVDSPAAVPALTAHLARLGVVFRFGENVVDVVDGVRTTHGSYVADTVIVCVGHDVDRLFPVLASDGEVRRCRLRMMEIDPPRGVRIDPGVFTGSSLLRYGGFAETAAADTVRAELASLDPDMLTHTVNLMCTQRPDGRVVIGDTHHYERTLDPFDDEALDALLLDRFCGLFGVDDLVVRRRWRGVYAASAQGPYLHASPRADVVVASVTSGIGMTTAFGFARDVLAQRGLIP</sequence>